<organism evidence="1">
    <name type="scientific">uncultured organism MedDCM-OCT-S12-C71</name>
    <dbReference type="NCBI Taxonomy" id="743666"/>
    <lineage>
        <taxon>unclassified sequences</taxon>
        <taxon>environmental samples</taxon>
    </lineage>
</organism>
<sequence>MVNINPNSHSEDSDHHTHYLRFKDERKYVQRFWEGNPDINRRWVPWDWTETVFHQTKNNSFVMFAPNDDTMNGVKANYDHLLTQRTQLYGNLWFQEAKTIGLVNWEKLDCRAAIIQKSTKKSPKQLVAGLLLPKLRSGVKKLLGGENVGKRNI</sequence>
<dbReference type="AlphaFoldDB" id="D6PLM6"/>
<proteinExistence type="predicted"/>
<name>D6PLM6_9ZZZZ</name>
<accession>D6PLM6</accession>
<evidence type="ECO:0000313" key="1">
    <source>
        <dbReference type="EMBL" id="ADD96627.1"/>
    </source>
</evidence>
<protein>
    <submittedName>
        <fullName evidence="1">Uncharacterized protein</fullName>
    </submittedName>
</protein>
<dbReference type="EMBL" id="GU943152">
    <property type="protein sequence ID" value="ADD96627.1"/>
    <property type="molecule type" value="Genomic_DNA"/>
</dbReference>
<reference evidence="1" key="1">
    <citation type="journal article" date="2010" name="ISME J.">
        <title>Metagenome of the Mediterranean deep chlorophyll maximum studied by direct and fosmid library 454 pyrosequencing.</title>
        <authorList>
            <person name="Ghai R."/>
            <person name="Martin-Cuadrado A.B."/>
            <person name="Molto A.G."/>
            <person name="Heredia I.G."/>
            <person name="Cabrera R."/>
            <person name="Martin J."/>
            <person name="Verdu M."/>
            <person name="Deschamps P."/>
            <person name="Moreira D."/>
            <person name="Lopez-Garcia P."/>
            <person name="Mira A."/>
            <person name="Rodriguez-Valera F."/>
        </authorList>
    </citation>
    <scope>NUCLEOTIDE SEQUENCE</scope>
</reference>